<evidence type="ECO:0000256" key="1">
    <source>
        <dbReference type="SAM" id="MobiDB-lite"/>
    </source>
</evidence>
<dbReference type="EMBL" id="KB742899">
    <property type="protein sequence ID" value="EOB03052.1"/>
    <property type="molecule type" value="Genomic_DNA"/>
</dbReference>
<organism evidence="2 3">
    <name type="scientific">Anas platyrhynchos</name>
    <name type="common">Mallard</name>
    <name type="synonym">Anas boschas</name>
    <dbReference type="NCBI Taxonomy" id="8839"/>
    <lineage>
        <taxon>Eukaryota</taxon>
        <taxon>Metazoa</taxon>
        <taxon>Chordata</taxon>
        <taxon>Craniata</taxon>
        <taxon>Vertebrata</taxon>
        <taxon>Euteleostomi</taxon>
        <taxon>Archelosauria</taxon>
        <taxon>Archosauria</taxon>
        <taxon>Dinosauria</taxon>
        <taxon>Saurischia</taxon>
        <taxon>Theropoda</taxon>
        <taxon>Coelurosauria</taxon>
        <taxon>Aves</taxon>
        <taxon>Neognathae</taxon>
        <taxon>Galloanserae</taxon>
        <taxon>Anseriformes</taxon>
        <taxon>Anatidae</taxon>
        <taxon>Anatinae</taxon>
        <taxon>Anas</taxon>
    </lineage>
</organism>
<evidence type="ECO:0000313" key="3">
    <source>
        <dbReference type="Proteomes" id="UP000296049"/>
    </source>
</evidence>
<feature type="non-terminal residue" evidence="2">
    <location>
        <position position="1"/>
    </location>
</feature>
<protein>
    <submittedName>
        <fullName evidence="2">Uncharacterized protein</fullName>
    </submittedName>
</protein>
<feature type="non-terminal residue" evidence="2">
    <location>
        <position position="37"/>
    </location>
</feature>
<dbReference type="AlphaFoldDB" id="R0K0B9"/>
<sequence>GMQKRVPAAPSCGKPRVPAAGGKPAENLLRNSKREQK</sequence>
<gene>
    <name evidence="2" type="ORF">Anapl_01708</name>
</gene>
<accession>R0K0B9</accession>
<keyword evidence="3" id="KW-1185">Reference proteome</keyword>
<feature type="region of interest" description="Disordered" evidence="1">
    <location>
        <begin position="1"/>
        <end position="37"/>
    </location>
</feature>
<evidence type="ECO:0000313" key="2">
    <source>
        <dbReference type="EMBL" id="EOB03052.1"/>
    </source>
</evidence>
<dbReference type="Proteomes" id="UP000296049">
    <property type="component" value="Unassembled WGS sequence"/>
</dbReference>
<reference evidence="3" key="1">
    <citation type="journal article" date="2013" name="Nat. Genet.">
        <title>The duck genome and transcriptome provide insight into an avian influenza virus reservoir species.</title>
        <authorList>
            <person name="Huang Y."/>
            <person name="Li Y."/>
            <person name="Burt D.W."/>
            <person name="Chen H."/>
            <person name="Zhang Y."/>
            <person name="Qian W."/>
            <person name="Kim H."/>
            <person name="Gan S."/>
            <person name="Zhao Y."/>
            <person name="Li J."/>
            <person name="Yi K."/>
            <person name="Feng H."/>
            <person name="Zhu P."/>
            <person name="Li B."/>
            <person name="Liu Q."/>
            <person name="Fairley S."/>
            <person name="Magor K.E."/>
            <person name="Du Z."/>
            <person name="Hu X."/>
            <person name="Goodman L."/>
            <person name="Tafer H."/>
            <person name="Vignal A."/>
            <person name="Lee T."/>
            <person name="Kim K.W."/>
            <person name="Sheng Z."/>
            <person name="An Y."/>
            <person name="Searle S."/>
            <person name="Herrero J."/>
            <person name="Groenen M.A."/>
            <person name="Crooijmans R.P."/>
            <person name="Faraut T."/>
            <person name="Cai Q."/>
            <person name="Webster R.G."/>
            <person name="Aldridge J.R."/>
            <person name="Warren W.C."/>
            <person name="Bartschat S."/>
            <person name="Kehr S."/>
            <person name="Marz M."/>
            <person name="Stadler P.F."/>
            <person name="Smith J."/>
            <person name="Kraus R.H."/>
            <person name="Zhao Y."/>
            <person name="Ren L."/>
            <person name="Fei J."/>
            <person name="Morisson M."/>
            <person name="Kaiser P."/>
            <person name="Griffin D.K."/>
            <person name="Rao M."/>
            <person name="Pitel F."/>
            <person name="Wang J."/>
            <person name="Li N."/>
        </authorList>
    </citation>
    <scope>NUCLEOTIDE SEQUENCE [LARGE SCALE GENOMIC DNA]</scope>
</reference>
<proteinExistence type="predicted"/>
<name>R0K0B9_ANAPL</name>